<sequence length="373" mass="39911">MAQADASEEPFAGDLLIKRKRKRHGVRKPVDPCLGYYAPPSSEPSQPTMTDDSDVFATALPSSPAAHISRELDDTTHPRDTPPSQPPIACLPPSAPDDSDDPPPLTVHEFLQRSAGEAVKKYSRRRRVTALLPPSTSKSSPAARESTSAQDSAYTPGSSSSDPRTPSPQPMQASASIRPRRKAAKPLAQRLLEADVYSCGTTQPRPDPENTSTRRPLSFRSAMNVSPTPAAPQKRKWSLVDPATRRAALASAAFGSVGSAGARADRAPASEAQPVTAWNGILGRLPAPHEDYDEPEPGAKRRWAHAMVAEPPAPKPLALRPARRPALKPPASRTSLYAPLNLVPFEDYEAARKRKAAASQSVASFTCNAAVPD</sequence>
<protein>
    <submittedName>
        <fullName evidence="1">Uncharacterized protein</fullName>
    </submittedName>
</protein>
<comment type="caution">
    <text evidence="1">The sequence shown here is derived from an EMBL/GenBank/DDBJ whole genome shotgun (WGS) entry which is preliminary data.</text>
</comment>
<organism evidence="1 2">
    <name type="scientific">Auriscalpium vulgare</name>
    <dbReference type="NCBI Taxonomy" id="40419"/>
    <lineage>
        <taxon>Eukaryota</taxon>
        <taxon>Fungi</taxon>
        <taxon>Dikarya</taxon>
        <taxon>Basidiomycota</taxon>
        <taxon>Agaricomycotina</taxon>
        <taxon>Agaricomycetes</taxon>
        <taxon>Russulales</taxon>
        <taxon>Auriscalpiaceae</taxon>
        <taxon>Auriscalpium</taxon>
    </lineage>
</organism>
<dbReference type="EMBL" id="MU276107">
    <property type="protein sequence ID" value="KAI0041700.1"/>
    <property type="molecule type" value="Genomic_DNA"/>
</dbReference>
<gene>
    <name evidence="1" type="ORF">FA95DRAFT_1565113</name>
</gene>
<reference evidence="1" key="2">
    <citation type="journal article" date="2022" name="New Phytol.">
        <title>Evolutionary transition to the ectomycorrhizal habit in the genomes of a hyperdiverse lineage of mushroom-forming fungi.</title>
        <authorList>
            <person name="Looney B."/>
            <person name="Miyauchi S."/>
            <person name="Morin E."/>
            <person name="Drula E."/>
            <person name="Courty P.E."/>
            <person name="Kohler A."/>
            <person name="Kuo A."/>
            <person name="LaButti K."/>
            <person name="Pangilinan J."/>
            <person name="Lipzen A."/>
            <person name="Riley R."/>
            <person name="Andreopoulos W."/>
            <person name="He G."/>
            <person name="Johnson J."/>
            <person name="Nolan M."/>
            <person name="Tritt A."/>
            <person name="Barry K.W."/>
            <person name="Grigoriev I.V."/>
            <person name="Nagy L.G."/>
            <person name="Hibbett D."/>
            <person name="Henrissat B."/>
            <person name="Matheny P.B."/>
            <person name="Labbe J."/>
            <person name="Martin F.M."/>
        </authorList>
    </citation>
    <scope>NUCLEOTIDE SEQUENCE</scope>
    <source>
        <strain evidence="1">FP105234-sp</strain>
    </source>
</reference>
<keyword evidence="2" id="KW-1185">Reference proteome</keyword>
<accession>A0ACB8RDT3</accession>
<dbReference type="Proteomes" id="UP000814033">
    <property type="component" value="Unassembled WGS sequence"/>
</dbReference>
<reference evidence="1" key="1">
    <citation type="submission" date="2021-02" db="EMBL/GenBank/DDBJ databases">
        <authorList>
            <consortium name="DOE Joint Genome Institute"/>
            <person name="Ahrendt S."/>
            <person name="Looney B.P."/>
            <person name="Miyauchi S."/>
            <person name="Morin E."/>
            <person name="Drula E."/>
            <person name="Courty P.E."/>
            <person name="Chicoki N."/>
            <person name="Fauchery L."/>
            <person name="Kohler A."/>
            <person name="Kuo A."/>
            <person name="Labutti K."/>
            <person name="Pangilinan J."/>
            <person name="Lipzen A."/>
            <person name="Riley R."/>
            <person name="Andreopoulos W."/>
            <person name="He G."/>
            <person name="Johnson J."/>
            <person name="Barry K.W."/>
            <person name="Grigoriev I.V."/>
            <person name="Nagy L."/>
            <person name="Hibbett D."/>
            <person name="Henrissat B."/>
            <person name="Matheny P.B."/>
            <person name="Labbe J."/>
            <person name="Martin F."/>
        </authorList>
    </citation>
    <scope>NUCLEOTIDE SEQUENCE</scope>
    <source>
        <strain evidence="1">FP105234-sp</strain>
    </source>
</reference>
<name>A0ACB8RDT3_9AGAM</name>
<evidence type="ECO:0000313" key="2">
    <source>
        <dbReference type="Proteomes" id="UP000814033"/>
    </source>
</evidence>
<evidence type="ECO:0000313" key="1">
    <source>
        <dbReference type="EMBL" id="KAI0041700.1"/>
    </source>
</evidence>
<proteinExistence type="predicted"/>